<dbReference type="InterPro" id="IPR050166">
    <property type="entry name" value="ABC_transporter_ATP-bind"/>
</dbReference>
<keyword evidence="2" id="KW-0547">Nucleotide-binding</keyword>
<dbReference type="InterPro" id="IPR003593">
    <property type="entry name" value="AAA+_ATPase"/>
</dbReference>
<evidence type="ECO:0000313" key="6">
    <source>
        <dbReference type="Proteomes" id="UP000190973"/>
    </source>
</evidence>
<dbReference type="Gene3D" id="3.40.50.300">
    <property type="entry name" value="P-loop containing nucleotide triphosphate hydrolases"/>
    <property type="match status" value="1"/>
</dbReference>
<sequence length="264" mass="29871">MSILKINNINKTFISKHKTVQTLKNINLEIEAGEFICIVGSSGCGKTTLLNIVAGLEKATSGNIFLNGREISSPGIDRTVLFQEHALFPWLRVIDNVEFGMKMLRISKKDRREKALKYLDMVKLRGFENSFIHELSGGMRQRVALARALAVDSDILLMDEPFSALDNQTKNILLEELHNICLTTKKTIIFVTHNVDEAVYLADKVVVMESSPGRVKNVIYININEPRKRSSLEYIAIVDEIISEMSKETENKAGEKDYEHEKDN</sequence>
<dbReference type="PROSITE" id="PS50893">
    <property type="entry name" value="ABC_TRANSPORTER_2"/>
    <property type="match status" value="1"/>
</dbReference>
<evidence type="ECO:0000256" key="3">
    <source>
        <dbReference type="ARBA" id="ARBA00022840"/>
    </source>
</evidence>
<evidence type="ECO:0000256" key="1">
    <source>
        <dbReference type="ARBA" id="ARBA00022448"/>
    </source>
</evidence>
<protein>
    <submittedName>
        <fullName evidence="5">Aliphatic sulfonates import ATP-binding protein SsuB</fullName>
        <ecNumber evidence="5">3.6.3.-</ecNumber>
    </submittedName>
</protein>
<dbReference type="InterPro" id="IPR017871">
    <property type="entry name" value="ABC_transporter-like_CS"/>
</dbReference>
<reference evidence="5 6" key="1">
    <citation type="submission" date="2016-05" db="EMBL/GenBank/DDBJ databases">
        <title>Microbial solvent formation.</title>
        <authorList>
            <person name="Poehlein A."/>
            <person name="Montoya Solano J.D."/>
            <person name="Flitsch S."/>
            <person name="Krabben P."/>
            <person name="Duerre P."/>
            <person name="Daniel R."/>
        </authorList>
    </citation>
    <scope>NUCLEOTIDE SEQUENCE [LARGE SCALE GENOMIC DNA]</scope>
    <source>
        <strain evidence="5 6">DSM 53</strain>
    </source>
</reference>
<dbReference type="AlphaFoldDB" id="A0A1S8S651"/>
<dbReference type="Pfam" id="PF00005">
    <property type="entry name" value="ABC_tran"/>
    <property type="match status" value="1"/>
</dbReference>
<dbReference type="PROSITE" id="PS00211">
    <property type="entry name" value="ABC_TRANSPORTER_1"/>
    <property type="match status" value="1"/>
</dbReference>
<feature type="domain" description="ABC transporter" evidence="4">
    <location>
        <begin position="4"/>
        <end position="235"/>
    </location>
</feature>
<keyword evidence="5" id="KW-0378">Hydrolase</keyword>
<gene>
    <name evidence="5" type="primary">ssuB_1</name>
    <name evidence="5" type="ORF">CLBCK_26300</name>
</gene>
<comment type="caution">
    <text evidence="5">The sequence shown here is derived from an EMBL/GenBank/DDBJ whole genome shotgun (WGS) entry which is preliminary data.</text>
</comment>
<dbReference type="EMBL" id="LZZI01000044">
    <property type="protein sequence ID" value="OOM60913.1"/>
    <property type="molecule type" value="Genomic_DNA"/>
</dbReference>
<dbReference type="InterPro" id="IPR027417">
    <property type="entry name" value="P-loop_NTPase"/>
</dbReference>
<accession>A0A1S8S651</accession>
<dbReference type="SUPFAM" id="SSF52540">
    <property type="entry name" value="P-loop containing nucleoside triphosphate hydrolases"/>
    <property type="match status" value="1"/>
</dbReference>
<keyword evidence="3 5" id="KW-0067">ATP-binding</keyword>
<evidence type="ECO:0000313" key="5">
    <source>
        <dbReference type="EMBL" id="OOM60913.1"/>
    </source>
</evidence>
<dbReference type="GO" id="GO:0005524">
    <property type="term" value="F:ATP binding"/>
    <property type="evidence" value="ECO:0007669"/>
    <property type="project" value="UniProtKB-KW"/>
</dbReference>
<dbReference type="EC" id="3.6.3.-" evidence="5"/>
<evidence type="ECO:0000256" key="2">
    <source>
        <dbReference type="ARBA" id="ARBA00022741"/>
    </source>
</evidence>
<dbReference type="PANTHER" id="PTHR42788:SF13">
    <property type="entry name" value="ALIPHATIC SULFONATES IMPORT ATP-BINDING PROTEIN SSUB"/>
    <property type="match status" value="1"/>
</dbReference>
<keyword evidence="1" id="KW-0813">Transport</keyword>
<dbReference type="CDD" id="cd03293">
    <property type="entry name" value="ABC_NrtD_SsuB_transporters"/>
    <property type="match status" value="1"/>
</dbReference>
<proteinExistence type="predicted"/>
<dbReference type="RefSeq" id="WP_077839151.1">
    <property type="nucleotide sequence ID" value="NZ_JABTAE010000001.1"/>
</dbReference>
<dbReference type="InterPro" id="IPR003439">
    <property type="entry name" value="ABC_transporter-like_ATP-bd"/>
</dbReference>
<dbReference type="PANTHER" id="PTHR42788">
    <property type="entry name" value="TAURINE IMPORT ATP-BINDING PROTEIN-RELATED"/>
    <property type="match status" value="1"/>
</dbReference>
<organism evidence="5 6">
    <name type="scientific">Clostridium beijerinckii</name>
    <name type="common">Clostridium MP</name>
    <dbReference type="NCBI Taxonomy" id="1520"/>
    <lineage>
        <taxon>Bacteria</taxon>
        <taxon>Bacillati</taxon>
        <taxon>Bacillota</taxon>
        <taxon>Clostridia</taxon>
        <taxon>Eubacteriales</taxon>
        <taxon>Clostridiaceae</taxon>
        <taxon>Clostridium</taxon>
    </lineage>
</organism>
<dbReference type="Proteomes" id="UP000190973">
    <property type="component" value="Unassembled WGS sequence"/>
</dbReference>
<name>A0A1S8S651_CLOBE</name>
<evidence type="ECO:0000259" key="4">
    <source>
        <dbReference type="PROSITE" id="PS50893"/>
    </source>
</evidence>
<dbReference type="SMART" id="SM00382">
    <property type="entry name" value="AAA"/>
    <property type="match status" value="1"/>
</dbReference>
<dbReference type="GO" id="GO:0016887">
    <property type="term" value="F:ATP hydrolysis activity"/>
    <property type="evidence" value="ECO:0007669"/>
    <property type="project" value="InterPro"/>
</dbReference>